<feature type="compositionally biased region" description="Basic and acidic residues" evidence="9">
    <location>
        <begin position="81"/>
        <end position="90"/>
    </location>
</feature>
<keyword evidence="4 7" id="KW-0863">Zinc-finger</keyword>
<reference evidence="11" key="2">
    <citation type="submission" date="2025-09" db="UniProtKB">
        <authorList>
            <consortium name="Ensembl"/>
        </authorList>
    </citation>
    <scope>IDENTIFICATION</scope>
</reference>
<dbReference type="Proteomes" id="UP000261560">
    <property type="component" value="Unplaced"/>
</dbReference>
<dbReference type="SMART" id="SM00355">
    <property type="entry name" value="ZnF_C2H2"/>
    <property type="match status" value="5"/>
</dbReference>
<keyword evidence="6" id="KW-0539">Nucleus</keyword>
<keyword evidence="5" id="KW-0862">Zinc</keyword>
<feature type="coiled-coil region" evidence="8">
    <location>
        <begin position="23"/>
        <end position="50"/>
    </location>
</feature>
<dbReference type="RefSeq" id="XP_024118005.1">
    <property type="nucleotide sequence ID" value="XM_024262237.2"/>
</dbReference>
<dbReference type="Pfam" id="PF13894">
    <property type="entry name" value="zf-C2H2_4"/>
    <property type="match status" value="2"/>
</dbReference>
<evidence type="ECO:0000313" key="11">
    <source>
        <dbReference type="Ensembl" id="ENSOMEP00000018462.1"/>
    </source>
</evidence>
<dbReference type="STRING" id="30732.ENSOMEP00000018462"/>
<dbReference type="AlphaFoldDB" id="A0A3B3CKT4"/>
<organism evidence="11 12">
    <name type="scientific">Oryzias melastigma</name>
    <name type="common">Marine medaka</name>
    <dbReference type="NCBI Taxonomy" id="30732"/>
    <lineage>
        <taxon>Eukaryota</taxon>
        <taxon>Metazoa</taxon>
        <taxon>Chordata</taxon>
        <taxon>Craniata</taxon>
        <taxon>Vertebrata</taxon>
        <taxon>Euteleostomi</taxon>
        <taxon>Actinopterygii</taxon>
        <taxon>Neopterygii</taxon>
        <taxon>Teleostei</taxon>
        <taxon>Neoteleostei</taxon>
        <taxon>Acanthomorphata</taxon>
        <taxon>Ovalentaria</taxon>
        <taxon>Atherinomorphae</taxon>
        <taxon>Beloniformes</taxon>
        <taxon>Adrianichthyidae</taxon>
        <taxon>Oryziinae</taxon>
        <taxon>Oryzias</taxon>
    </lineage>
</organism>
<feature type="domain" description="C2H2-type" evidence="10">
    <location>
        <begin position="234"/>
        <end position="261"/>
    </location>
</feature>
<dbReference type="OMA" id="LKKDMCF"/>
<dbReference type="SUPFAM" id="SSF57667">
    <property type="entry name" value="beta-beta-alpha zinc fingers"/>
    <property type="match status" value="3"/>
</dbReference>
<protein>
    <submittedName>
        <fullName evidence="11">Zinc finger protein 628-like</fullName>
    </submittedName>
</protein>
<proteinExistence type="predicted"/>
<evidence type="ECO:0000256" key="3">
    <source>
        <dbReference type="ARBA" id="ARBA00022737"/>
    </source>
</evidence>
<dbReference type="InterPro" id="IPR013087">
    <property type="entry name" value="Znf_C2H2_type"/>
</dbReference>
<dbReference type="PROSITE" id="PS50157">
    <property type="entry name" value="ZINC_FINGER_C2H2_2"/>
    <property type="match status" value="3"/>
</dbReference>
<evidence type="ECO:0000256" key="4">
    <source>
        <dbReference type="ARBA" id="ARBA00022771"/>
    </source>
</evidence>
<dbReference type="PROSITE" id="PS00028">
    <property type="entry name" value="ZINC_FINGER_C2H2_1"/>
    <property type="match status" value="3"/>
</dbReference>
<accession>A0A3B3CKT4</accession>
<evidence type="ECO:0000256" key="7">
    <source>
        <dbReference type="PROSITE-ProRule" id="PRU00042"/>
    </source>
</evidence>
<reference evidence="11" key="1">
    <citation type="submission" date="2025-08" db="UniProtKB">
        <authorList>
            <consortium name="Ensembl"/>
        </authorList>
    </citation>
    <scope>IDENTIFICATION</scope>
</reference>
<dbReference type="OrthoDB" id="3437960at2759"/>
<dbReference type="GO" id="GO:0008270">
    <property type="term" value="F:zinc ion binding"/>
    <property type="evidence" value="ECO:0007669"/>
    <property type="project" value="UniProtKB-KW"/>
</dbReference>
<dbReference type="GO" id="GO:0005634">
    <property type="term" value="C:nucleus"/>
    <property type="evidence" value="ECO:0007669"/>
    <property type="project" value="UniProtKB-SubCell"/>
</dbReference>
<evidence type="ECO:0000259" key="10">
    <source>
        <dbReference type="PROSITE" id="PS50157"/>
    </source>
</evidence>
<keyword evidence="12" id="KW-1185">Reference proteome</keyword>
<dbReference type="KEGG" id="oml:112139433"/>
<feature type="domain" description="C2H2-type" evidence="10">
    <location>
        <begin position="262"/>
        <end position="289"/>
    </location>
</feature>
<dbReference type="PANTHER" id="PTHR16515:SF49">
    <property type="entry name" value="GASTRULA ZINC FINGER PROTEIN XLCGF49.1-LIKE-RELATED"/>
    <property type="match status" value="1"/>
</dbReference>
<feature type="compositionally biased region" description="Acidic residues" evidence="9">
    <location>
        <begin position="172"/>
        <end position="185"/>
    </location>
</feature>
<dbReference type="InterPro" id="IPR050331">
    <property type="entry name" value="Zinc_finger"/>
</dbReference>
<keyword evidence="3" id="KW-0677">Repeat</keyword>
<feature type="compositionally biased region" description="Pro residues" evidence="9">
    <location>
        <begin position="133"/>
        <end position="145"/>
    </location>
</feature>
<dbReference type="GeneTree" id="ENSGT00940000165332"/>
<dbReference type="GeneID" id="112139433"/>
<dbReference type="PANTHER" id="PTHR16515">
    <property type="entry name" value="PR DOMAIN ZINC FINGER PROTEIN"/>
    <property type="match status" value="1"/>
</dbReference>
<sequence>MTKLQLLNAYLTERLAALVKEVLDVVEDTVAEYREETARTRRENESLRRQLRDILLLEAETEWLRSTRSSLGFASPEQPGEPDHRPRPEEPDSTLHQPRPPPADKAAQEQQLQREVAPAAPPAEQEVLDRTSPVPPHPSLCPPPACDAAALREEPRGAPPARVKTEPHEENVLSEEGDPPAEEEPGFSGAEPARPPPLDVGFIPELVHRCPRCGDAFAQAAGLRLHLEQKRKSYACDWCCKSFAQSADLRRHLRTHTGERPHRCTFCSKSFSQRGNLRRHLRIHTGERPYSCPFCCRTFSDGDTMKKHKRTHAGERTHRCAQCARTFASAGGLQLHFKKDSCFVANA</sequence>
<comment type="subcellular location">
    <subcellularLocation>
        <location evidence="1">Nucleus</location>
    </subcellularLocation>
</comment>
<keyword evidence="2" id="KW-0479">Metal-binding</keyword>
<keyword evidence="8" id="KW-0175">Coiled coil</keyword>
<dbReference type="FunFam" id="3.30.160.60:FF:000512">
    <property type="entry name" value="zinc finger protein 197 isoform X1"/>
    <property type="match status" value="1"/>
</dbReference>
<evidence type="ECO:0000256" key="8">
    <source>
        <dbReference type="SAM" id="Coils"/>
    </source>
</evidence>
<evidence type="ECO:0000313" key="12">
    <source>
        <dbReference type="Proteomes" id="UP000261560"/>
    </source>
</evidence>
<dbReference type="InterPro" id="IPR036236">
    <property type="entry name" value="Znf_C2H2_sf"/>
</dbReference>
<dbReference type="FunFam" id="3.30.160.60:FF:002343">
    <property type="entry name" value="Zinc finger protein 33A"/>
    <property type="match status" value="2"/>
</dbReference>
<evidence type="ECO:0000256" key="1">
    <source>
        <dbReference type="ARBA" id="ARBA00004123"/>
    </source>
</evidence>
<dbReference type="Pfam" id="PF00096">
    <property type="entry name" value="zf-C2H2"/>
    <property type="match status" value="1"/>
</dbReference>
<feature type="region of interest" description="Disordered" evidence="9">
    <location>
        <begin position="68"/>
        <end position="195"/>
    </location>
</feature>
<dbReference type="Gene3D" id="3.30.160.60">
    <property type="entry name" value="Classic Zinc Finger"/>
    <property type="match status" value="4"/>
</dbReference>
<dbReference type="PaxDb" id="30732-ENSOMEP00000018462"/>
<dbReference type="Ensembl" id="ENSOMET00000035261.1">
    <property type="protein sequence ID" value="ENSOMEP00000018462.1"/>
    <property type="gene ID" value="ENSOMEG00000020158.1"/>
</dbReference>
<evidence type="ECO:0000256" key="5">
    <source>
        <dbReference type="ARBA" id="ARBA00022833"/>
    </source>
</evidence>
<evidence type="ECO:0000256" key="9">
    <source>
        <dbReference type="SAM" id="MobiDB-lite"/>
    </source>
</evidence>
<feature type="domain" description="C2H2-type" evidence="10">
    <location>
        <begin position="290"/>
        <end position="317"/>
    </location>
</feature>
<name>A0A3B3CKT4_ORYME</name>
<dbReference type="GO" id="GO:0010468">
    <property type="term" value="P:regulation of gene expression"/>
    <property type="evidence" value="ECO:0007669"/>
    <property type="project" value="TreeGrafter"/>
</dbReference>
<evidence type="ECO:0000256" key="6">
    <source>
        <dbReference type="ARBA" id="ARBA00023242"/>
    </source>
</evidence>
<evidence type="ECO:0000256" key="2">
    <source>
        <dbReference type="ARBA" id="ARBA00022723"/>
    </source>
</evidence>